<accession>A0AB37UXX8</accession>
<dbReference type="Pfam" id="PF05917">
    <property type="entry name" value="DUF874"/>
    <property type="match status" value="1"/>
</dbReference>
<feature type="non-terminal residue" evidence="2">
    <location>
        <position position="47"/>
    </location>
</feature>
<gene>
    <name evidence="2" type="ORF">EC547_08160</name>
</gene>
<dbReference type="AlphaFoldDB" id="A0AB37UXX8"/>
<reference evidence="2 3" key="1">
    <citation type="submission" date="2018-10" db="EMBL/GenBank/DDBJ databases">
        <title>Genetic determinants and prediction of antibiotic resistance phenotypes in Helicobacter pylori.</title>
        <authorList>
            <person name="Wagner K."/>
        </authorList>
    </citation>
    <scope>NUCLEOTIDE SEQUENCE [LARGE SCALE GENOMIC DNA]</scope>
    <source>
        <strain evidence="2 3">ZH97</strain>
    </source>
</reference>
<evidence type="ECO:0000313" key="2">
    <source>
        <dbReference type="EMBL" id="RVZ33249.1"/>
    </source>
</evidence>
<evidence type="ECO:0000256" key="1">
    <source>
        <dbReference type="SAM" id="MobiDB-lite"/>
    </source>
</evidence>
<dbReference type="Proteomes" id="UP000289024">
    <property type="component" value="Unassembled WGS sequence"/>
</dbReference>
<feature type="region of interest" description="Disordered" evidence="1">
    <location>
        <begin position="1"/>
        <end position="23"/>
    </location>
</feature>
<dbReference type="RefSeq" id="WP_128038930.1">
    <property type="nucleotide sequence ID" value="NZ_RJHK01000049.1"/>
</dbReference>
<dbReference type="InterPro" id="IPR008592">
    <property type="entry name" value="DUF874"/>
</dbReference>
<sequence>MKSVKIGKTNKVGKNAETANAKTNKETHFKQASAIANTLRSIGGIFT</sequence>
<proteinExistence type="predicted"/>
<name>A0AB37UXX8_HELPX</name>
<comment type="caution">
    <text evidence="2">The sequence shown here is derived from an EMBL/GenBank/DDBJ whole genome shotgun (WGS) entry which is preliminary data.</text>
</comment>
<protein>
    <submittedName>
        <fullName evidence="2">DUF874 family protein</fullName>
    </submittedName>
</protein>
<dbReference type="EMBL" id="RJHK01000049">
    <property type="protein sequence ID" value="RVZ33249.1"/>
    <property type="molecule type" value="Genomic_DNA"/>
</dbReference>
<organism evidence="2 3">
    <name type="scientific">Helicobacter pylori</name>
    <name type="common">Campylobacter pylori</name>
    <dbReference type="NCBI Taxonomy" id="210"/>
    <lineage>
        <taxon>Bacteria</taxon>
        <taxon>Pseudomonadati</taxon>
        <taxon>Campylobacterota</taxon>
        <taxon>Epsilonproteobacteria</taxon>
        <taxon>Campylobacterales</taxon>
        <taxon>Helicobacteraceae</taxon>
        <taxon>Helicobacter</taxon>
    </lineage>
</organism>
<evidence type="ECO:0000313" key="3">
    <source>
        <dbReference type="Proteomes" id="UP000289024"/>
    </source>
</evidence>